<name>A0AA39N4R7_ARMTA</name>
<dbReference type="GeneID" id="85356851"/>
<evidence type="ECO:0000256" key="1">
    <source>
        <dbReference type="ARBA" id="ARBA00010617"/>
    </source>
</evidence>
<dbReference type="Proteomes" id="UP001175211">
    <property type="component" value="Unassembled WGS sequence"/>
</dbReference>
<dbReference type="InterPro" id="IPR001128">
    <property type="entry name" value="Cyt_P450"/>
</dbReference>
<dbReference type="PANTHER" id="PTHR24291:SF50">
    <property type="entry name" value="BIFUNCTIONAL ALBAFLAVENONE MONOOXYGENASE_TERPENE SYNTHASE"/>
    <property type="match status" value="1"/>
</dbReference>
<dbReference type="EMBL" id="JAUEPS010000019">
    <property type="protein sequence ID" value="KAK0458101.1"/>
    <property type="molecule type" value="Genomic_DNA"/>
</dbReference>
<evidence type="ECO:0000313" key="8">
    <source>
        <dbReference type="Proteomes" id="UP001175211"/>
    </source>
</evidence>
<dbReference type="AlphaFoldDB" id="A0AA39N4R7"/>
<dbReference type="InterPro" id="IPR036396">
    <property type="entry name" value="Cyt_P450_sf"/>
</dbReference>
<evidence type="ECO:0000256" key="6">
    <source>
        <dbReference type="ARBA" id="ARBA00023033"/>
    </source>
</evidence>
<dbReference type="PANTHER" id="PTHR24291">
    <property type="entry name" value="CYTOCHROME P450 FAMILY 4"/>
    <property type="match status" value="1"/>
</dbReference>
<protein>
    <submittedName>
        <fullName evidence="7">Cytochrome P450</fullName>
    </submittedName>
</protein>
<gene>
    <name evidence="7" type="ORF">EV420DRAFT_1546528</name>
</gene>
<comment type="caution">
    <text evidence="7">The sequence shown here is derived from an EMBL/GenBank/DDBJ whole genome shotgun (WGS) entry which is preliminary data.</text>
</comment>
<reference evidence="7" key="1">
    <citation type="submission" date="2023-06" db="EMBL/GenBank/DDBJ databases">
        <authorList>
            <consortium name="Lawrence Berkeley National Laboratory"/>
            <person name="Ahrendt S."/>
            <person name="Sahu N."/>
            <person name="Indic B."/>
            <person name="Wong-Bajracharya J."/>
            <person name="Merenyi Z."/>
            <person name="Ke H.-M."/>
            <person name="Monk M."/>
            <person name="Kocsube S."/>
            <person name="Drula E."/>
            <person name="Lipzen A."/>
            <person name="Balint B."/>
            <person name="Henrissat B."/>
            <person name="Andreopoulos B."/>
            <person name="Martin F.M."/>
            <person name="Harder C.B."/>
            <person name="Rigling D."/>
            <person name="Ford K.L."/>
            <person name="Foster G.D."/>
            <person name="Pangilinan J."/>
            <person name="Papanicolaou A."/>
            <person name="Barry K."/>
            <person name="LaButti K."/>
            <person name="Viragh M."/>
            <person name="Koriabine M."/>
            <person name="Yan M."/>
            <person name="Riley R."/>
            <person name="Champramary S."/>
            <person name="Plett K.L."/>
            <person name="Tsai I.J."/>
            <person name="Slot J."/>
            <person name="Sipos G."/>
            <person name="Plett J."/>
            <person name="Nagy L.G."/>
            <person name="Grigoriev I.V."/>
        </authorList>
    </citation>
    <scope>NUCLEOTIDE SEQUENCE</scope>
    <source>
        <strain evidence="7">CCBAS 213</strain>
    </source>
</reference>
<dbReference type="GO" id="GO:0016705">
    <property type="term" value="F:oxidoreductase activity, acting on paired donors, with incorporation or reduction of molecular oxygen"/>
    <property type="evidence" value="ECO:0007669"/>
    <property type="project" value="InterPro"/>
</dbReference>
<keyword evidence="2" id="KW-0349">Heme</keyword>
<evidence type="ECO:0000256" key="2">
    <source>
        <dbReference type="ARBA" id="ARBA00022617"/>
    </source>
</evidence>
<evidence type="ECO:0000256" key="5">
    <source>
        <dbReference type="ARBA" id="ARBA00023004"/>
    </source>
</evidence>
<evidence type="ECO:0000256" key="3">
    <source>
        <dbReference type="ARBA" id="ARBA00022723"/>
    </source>
</evidence>
<comment type="similarity">
    <text evidence="1">Belongs to the cytochrome P450 family.</text>
</comment>
<dbReference type="RefSeq" id="XP_060330393.1">
    <property type="nucleotide sequence ID" value="XM_060473303.1"/>
</dbReference>
<dbReference type="GO" id="GO:0005506">
    <property type="term" value="F:iron ion binding"/>
    <property type="evidence" value="ECO:0007669"/>
    <property type="project" value="InterPro"/>
</dbReference>
<dbReference type="SUPFAM" id="SSF48264">
    <property type="entry name" value="Cytochrome P450"/>
    <property type="match status" value="1"/>
</dbReference>
<accession>A0AA39N4R7</accession>
<evidence type="ECO:0000313" key="7">
    <source>
        <dbReference type="EMBL" id="KAK0458101.1"/>
    </source>
</evidence>
<keyword evidence="4" id="KW-0560">Oxidoreductase</keyword>
<organism evidence="7 8">
    <name type="scientific">Armillaria tabescens</name>
    <name type="common">Ringless honey mushroom</name>
    <name type="synonym">Agaricus tabescens</name>
    <dbReference type="NCBI Taxonomy" id="1929756"/>
    <lineage>
        <taxon>Eukaryota</taxon>
        <taxon>Fungi</taxon>
        <taxon>Dikarya</taxon>
        <taxon>Basidiomycota</taxon>
        <taxon>Agaricomycotina</taxon>
        <taxon>Agaricomycetes</taxon>
        <taxon>Agaricomycetidae</taxon>
        <taxon>Agaricales</taxon>
        <taxon>Marasmiineae</taxon>
        <taxon>Physalacriaceae</taxon>
        <taxon>Desarmillaria</taxon>
    </lineage>
</organism>
<keyword evidence="5" id="KW-0408">Iron</keyword>
<dbReference type="GO" id="GO:0020037">
    <property type="term" value="F:heme binding"/>
    <property type="evidence" value="ECO:0007669"/>
    <property type="project" value="InterPro"/>
</dbReference>
<dbReference type="Gene3D" id="1.10.630.10">
    <property type="entry name" value="Cytochrome P450"/>
    <property type="match status" value="1"/>
</dbReference>
<keyword evidence="3" id="KW-0479">Metal-binding</keyword>
<dbReference type="Pfam" id="PF00067">
    <property type="entry name" value="p450"/>
    <property type="match status" value="1"/>
</dbReference>
<keyword evidence="6" id="KW-0503">Monooxygenase</keyword>
<dbReference type="GO" id="GO:0004497">
    <property type="term" value="F:monooxygenase activity"/>
    <property type="evidence" value="ECO:0007669"/>
    <property type="project" value="UniProtKB-KW"/>
</dbReference>
<dbReference type="InterPro" id="IPR050196">
    <property type="entry name" value="Cytochrome_P450_Monoox"/>
</dbReference>
<proteinExistence type="inferred from homology"/>
<sequence length="386" mass="43904">MGTDSVLFPLGGQSKWIPILWTMLCVVVISRVLRFCRKLQAANNLPGYRPMFFPLGPPGAFFYSTRWHNGADMHWARRFQMYKNGENVSVVPWLGGRSAIYTSNLDVTRQVASGSHKSDFIKPSSASRILLGWGMNLVAADGEIWRRHRRIMGPAFNNDLYKLVWNKTQKIYYEMLVVDQWANKHEVSVPAVQKITFKLALFVIATCGFGISFDWEEPLKSENRAMSVQKAFRIISDTGSFAVFAPKWVKSLPFQYIRDSNTAHEQLGKFMRDEVVRRRAQIANGEIDVEGDNLETRTIFNLLMKAGEDEDGKYSLDDEEVVGNVFVMLFAGHETTAHSLAATLGFLAVYDDIQDEVFEQIKSVLSDHTDPTFEDYSKLDRVLAVF</sequence>
<evidence type="ECO:0000256" key="4">
    <source>
        <dbReference type="ARBA" id="ARBA00023002"/>
    </source>
</evidence>
<keyword evidence="8" id="KW-1185">Reference proteome</keyword>